<feature type="region of interest" description="Disordered" evidence="1">
    <location>
        <begin position="1"/>
        <end position="46"/>
    </location>
</feature>
<feature type="region of interest" description="Disordered" evidence="1">
    <location>
        <begin position="86"/>
        <end position="105"/>
    </location>
</feature>
<sequence length="140" mass="15725">MMSDCRVRRRRGPPLSVGQRSINGRRATEAGTRAGDVDSNTRKRSLKVQSRNYNTSWLDGALLDEVVRYEWMNSLQDRSTFTKLLKKRENSRKSSSPQANPKPYHSFRAQRALNCRVIHLTALAVDGGTAEFSAAVPECG</sequence>
<accession>A0A4C1TDW7</accession>
<organism evidence="2 3">
    <name type="scientific">Eumeta variegata</name>
    <name type="common">Bagworm moth</name>
    <name type="synonym">Eumeta japonica</name>
    <dbReference type="NCBI Taxonomy" id="151549"/>
    <lineage>
        <taxon>Eukaryota</taxon>
        <taxon>Metazoa</taxon>
        <taxon>Ecdysozoa</taxon>
        <taxon>Arthropoda</taxon>
        <taxon>Hexapoda</taxon>
        <taxon>Insecta</taxon>
        <taxon>Pterygota</taxon>
        <taxon>Neoptera</taxon>
        <taxon>Endopterygota</taxon>
        <taxon>Lepidoptera</taxon>
        <taxon>Glossata</taxon>
        <taxon>Ditrysia</taxon>
        <taxon>Tineoidea</taxon>
        <taxon>Psychidae</taxon>
        <taxon>Oiketicinae</taxon>
        <taxon>Eumeta</taxon>
    </lineage>
</organism>
<proteinExistence type="predicted"/>
<dbReference type="AlphaFoldDB" id="A0A4C1TDW7"/>
<reference evidence="2 3" key="1">
    <citation type="journal article" date="2019" name="Commun. Biol.">
        <title>The bagworm genome reveals a unique fibroin gene that provides high tensile strength.</title>
        <authorList>
            <person name="Kono N."/>
            <person name="Nakamura H."/>
            <person name="Ohtoshi R."/>
            <person name="Tomita M."/>
            <person name="Numata K."/>
            <person name="Arakawa K."/>
        </authorList>
    </citation>
    <scope>NUCLEOTIDE SEQUENCE [LARGE SCALE GENOMIC DNA]</scope>
</reference>
<protein>
    <submittedName>
        <fullName evidence="2">Uncharacterized protein</fullName>
    </submittedName>
</protein>
<keyword evidence="3" id="KW-1185">Reference proteome</keyword>
<evidence type="ECO:0000256" key="1">
    <source>
        <dbReference type="SAM" id="MobiDB-lite"/>
    </source>
</evidence>
<name>A0A4C1TDW7_EUMVA</name>
<comment type="caution">
    <text evidence="2">The sequence shown here is derived from an EMBL/GenBank/DDBJ whole genome shotgun (WGS) entry which is preliminary data.</text>
</comment>
<evidence type="ECO:0000313" key="2">
    <source>
        <dbReference type="EMBL" id="GBP11491.1"/>
    </source>
</evidence>
<evidence type="ECO:0000313" key="3">
    <source>
        <dbReference type="Proteomes" id="UP000299102"/>
    </source>
</evidence>
<gene>
    <name evidence="2" type="ORF">EVAR_92978_1</name>
</gene>
<dbReference type="EMBL" id="BGZK01000046">
    <property type="protein sequence ID" value="GBP11491.1"/>
    <property type="molecule type" value="Genomic_DNA"/>
</dbReference>
<dbReference type="Proteomes" id="UP000299102">
    <property type="component" value="Unassembled WGS sequence"/>
</dbReference>